<proteinExistence type="predicted"/>
<evidence type="ECO:0000256" key="1">
    <source>
        <dbReference type="SAM" id="MobiDB-lite"/>
    </source>
</evidence>
<dbReference type="Proteomes" id="UP001295444">
    <property type="component" value="Chromosome 02"/>
</dbReference>
<feature type="non-terminal residue" evidence="2">
    <location>
        <position position="1"/>
    </location>
</feature>
<dbReference type="AlphaFoldDB" id="A0AAD1RG21"/>
<feature type="region of interest" description="Disordered" evidence="1">
    <location>
        <begin position="1"/>
        <end position="66"/>
    </location>
</feature>
<reference evidence="2" key="1">
    <citation type="submission" date="2022-03" db="EMBL/GenBank/DDBJ databases">
        <authorList>
            <person name="Alioto T."/>
            <person name="Alioto T."/>
            <person name="Gomez Garrido J."/>
        </authorList>
    </citation>
    <scope>NUCLEOTIDE SEQUENCE</scope>
</reference>
<accession>A0AAD1RG21</accession>
<sequence>ASPADIGSINPPTEFRIRDSKQRQGTCRKGQPRVGASDQEHTTETATSIKRAQPKLRHFTTTQQSI</sequence>
<name>A0AAD1RG21_PELCU</name>
<gene>
    <name evidence="2" type="ORF">PECUL_23A041262</name>
</gene>
<evidence type="ECO:0000313" key="2">
    <source>
        <dbReference type="EMBL" id="CAH2252522.1"/>
    </source>
</evidence>
<protein>
    <submittedName>
        <fullName evidence="2">Uncharacterized protein</fullName>
    </submittedName>
</protein>
<evidence type="ECO:0000313" key="3">
    <source>
        <dbReference type="Proteomes" id="UP001295444"/>
    </source>
</evidence>
<keyword evidence="3" id="KW-1185">Reference proteome</keyword>
<organism evidence="2 3">
    <name type="scientific">Pelobates cultripes</name>
    <name type="common">Western spadefoot toad</name>
    <dbReference type="NCBI Taxonomy" id="61616"/>
    <lineage>
        <taxon>Eukaryota</taxon>
        <taxon>Metazoa</taxon>
        <taxon>Chordata</taxon>
        <taxon>Craniata</taxon>
        <taxon>Vertebrata</taxon>
        <taxon>Euteleostomi</taxon>
        <taxon>Amphibia</taxon>
        <taxon>Batrachia</taxon>
        <taxon>Anura</taxon>
        <taxon>Pelobatoidea</taxon>
        <taxon>Pelobatidae</taxon>
        <taxon>Pelobates</taxon>
    </lineage>
</organism>
<dbReference type="EMBL" id="OW240913">
    <property type="protein sequence ID" value="CAH2252522.1"/>
    <property type="molecule type" value="Genomic_DNA"/>
</dbReference>
<feature type="non-terminal residue" evidence="2">
    <location>
        <position position="66"/>
    </location>
</feature>